<dbReference type="EMBL" id="JACHDO010000001">
    <property type="protein sequence ID" value="MBB5493234.1"/>
    <property type="molecule type" value="Genomic_DNA"/>
</dbReference>
<comment type="caution">
    <text evidence="2">The sequence shown here is derived from an EMBL/GenBank/DDBJ whole genome shotgun (WGS) entry which is preliminary data.</text>
</comment>
<reference evidence="2 3" key="1">
    <citation type="submission" date="2020-08" db="EMBL/GenBank/DDBJ databases">
        <title>Sequencing the genomes of 1000 actinobacteria strains.</title>
        <authorList>
            <person name="Klenk H.-P."/>
        </authorList>
    </citation>
    <scope>NUCLEOTIDE SEQUENCE [LARGE SCALE GENOMIC DNA]</scope>
    <source>
        <strain evidence="2 3">DSM 44598</strain>
    </source>
</reference>
<dbReference type="InterPro" id="IPR007278">
    <property type="entry name" value="DUF397"/>
</dbReference>
<evidence type="ECO:0000313" key="3">
    <source>
        <dbReference type="Proteomes" id="UP000579647"/>
    </source>
</evidence>
<keyword evidence="3" id="KW-1185">Reference proteome</keyword>
<dbReference type="Pfam" id="PF04149">
    <property type="entry name" value="DUF397"/>
    <property type="match status" value="1"/>
</dbReference>
<gene>
    <name evidence="2" type="ORF">HNR07_004371</name>
</gene>
<sequence>MPEASGEDISWRKSSHSYPEHCVEFACLNGVALVRDSQNKNIGLISVSGGEWMRLASATRSTRTQSD</sequence>
<evidence type="ECO:0000313" key="2">
    <source>
        <dbReference type="EMBL" id="MBB5493234.1"/>
    </source>
</evidence>
<dbReference type="AlphaFoldDB" id="A0A840WAQ8"/>
<dbReference type="RefSeq" id="WP_184366527.1">
    <property type="nucleotide sequence ID" value="NZ_BAAAKM010000007.1"/>
</dbReference>
<dbReference type="Proteomes" id="UP000579647">
    <property type="component" value="Unassembled WGS sequence"/>
</dbReference>
<name>A0A840WAQ8_9ACTN</name>
<evidence type="ECO:0000259" key="1">
    <source>
        <dbReference type="Pfam" id="PF04149"/>
    </source>
</evidence>
<feature type="domain" description="DUF397" evidence="1">
    <location>
        <begin position="10"/>
        <end position="58"/>
    </location>
</feature>
<organism evidence="2 3">
    <name type="scientific">Nocardiopsis metallicus</name>
    <dbReference type="NCBI Taxonomy" id="179819"/>
    <lineage>
        <taxon>Bacteria</taxon>
        <taxon>Bacillati</taxon>
        <taxon>Actinomycetota</taxon>
        <taxon>Actinomycetes</taxon>
        <taxon>Streptosporangiales</taxon>
        <taxon>Nocardiopsidaceae</taxon>
        <taxon>Nocardiopsis</taxon>
    </lineage>
</organism>
<proteinExistence type="predicted"/>
<accession>A0A840WAQ8</accession>
<protein>
    <recommendedName>
        <fullName evidence="1">DUF397 domain-containing protein</fullName>
    </recommendedName>
</protein>